<gene>
    <name evidence="6" type="ORF">D1627_14965</name>
</gene>
<dbReference type="OrthoDB" id="9805625at2"/>
<dbReference type="PANTHER" id="PTHR43630:SF1">
    <property type="entry name" value="POLY-BETA-1,6-N-ACETYL-D-GLUCOSAMINE SYNTHASE"/>
    <property type="match status" value="1"/>
</dbReference>
<evidence type="ECO:0000256" key="4">
    <source>
        <dbReference type="SAM" id="Phobius"/>
    </source>
</evidence>
<evidence type="ECO:0000256" key="3">
    <source>
        <dbReference type="ARBA" id="ARBA00022679"/>
    </source>
</evidence>
<dbReference type="GO" id="GO:0016757">
    <property type="term" value="F:glycosyltransferase activity"/>
    <property type="evidence" value="ECO:0007669"/>
    <property type="project" value="UniProtKB-KW"/>
</dbReference>
<keyword evidence="7" id="KW-1185">Reference proteome</keyword>
<comment type="similarity">
    <text evidence="1">Belongs to the glycosyltransferase 2 family.</text>
</comment>
<dbReference type="PANTHER" id="PTHR43630">
    <property type="entry name" value="POLY-BETA-1,6-N-ACETYL-D-GLUCOSAMINE SYNTHASE"/>
    <property type="match status" value="1"/>
</dbReference>
<keyword evidence="4" id="KW-0472">Membrane</keyword>
<accession>A0A399RWL8</accession>
<dbReference type="InterPro" id="IPR029044">
    <property type="entry name" value="Nucleotide-diphossugar_trans"/>
</dbReference>
<dbReference type="Gene3D" id="3.90.550.10">
    <property type="entry name" value="Spore Coat Polysaccharide Biosynthesis Protein SpsA, Chain A"/>
    <property type="match status" value="1"/>
</dbReference>
<keyword evidence="2" id="KW-0328">Glycosyltransferase</keyword>
<keyword evidence="4" id="KW-0812">Transmembrane</keyword>
<dbReference type="Proteomes" id="UP000266005">
    <property type="component" value="Unassembled WGS sequence"/>
</dbReference>
<feature type="transmembrane region" description="Helical" evidence="4">
    <location>
        <begin position="6"/>
        <end position="22"/>
    </location>
</feature>
<sequence length="377" mass="43159">MTWLLFAALLWYSWIILNRWWAWQRMPQSDVRVTFLPHTSVTVIIPVRNEARRIQALLHDLDRQNYPKQLLEVLVVDDHSDDDTVALVQEYGSSAGLPIRLIQLNNYVQQQGKKAAVQLGVAQAKGELLVFTDGDCRVGEEWLRSYAFLYESEQPYFISGPVCFSPTLTHFERMQLVEFASLIGIGGASIAIGKPNMCNGANLAYTKRIFEEVGGFSGNEQIASGDDEFLLHKVDKLYPGKVIFLKNPKAMVYTEARKTLVSFIQQRVRWASKWKSYQNAGVQLVALCVFLINFLLFLAIPLVLTGNLPVGMFLAAYAIKFAVDYLFLKLILSFMRRPDYLWYVLPLQFVYIPYVVFTGIYGLLGRYRWKGRTIRTP</sequence>
<evidence type="ECO:0000256" key="2">
    <source>
        <dbReference type="ARBA" id="ARBA00022676"/>
    </source>
</evidence>
<evidence type="ECO:0000256" key="1">
    <source>
        <dbReference type="ARBA" id="ARBA00006739"/>
    </source>
</evidence>
<dbReference type="Pfam" id="PF00535">
    <property type="entry name" value="Glycos_transf_2"/>
    <property type="match status" value="1"/>
</dbReference>
<feature type="transmembrane region" description="Helical" evidence="4">
    <location>
        <begin position="310"/>
        <end position="328"/>
    </location>
</feature>
<feature type="domain" description="Glycosyltransferase 2-like" evidence="5">
    <location>
        <begin position="42"/>
        <end position="212"/>
    </location>
</feature>
<dbReference type="SUPFAM" id="SSF53448">
    <property type="entry name" value="Nucleotide-diphospho-sugar transferases"/>
    <property type="match status" value="1"/>
</dbReference>
<evidence type="ECO:0000259" key="5">
    <source>
        <dbReference type="Pfam" id="PF00535"/>
    </source>
</evidence>
<keyword evidence="4" id="KW-1133">Transmembrane helix</keyword>
<keyword evidence="3 6" id="KW-0808">Transferase</keyword>
<dbReference type="EMBL" id="QWGE01000005">
    <property type="protein sequence ID" value="RIJ34227.1"/>
    <property type="molecule type" value="Genomic_DNA"/>
</dbReference>
<protein>
    <submittedName>
        <fullName evidence="6">Glycosyltransferase</fullName>
    </submittedName>
</protein>
<dbReference type="AlphaFoldDB" id="A0A399RWL8"/>
<evidence type="ECO:0000313" key="6">
    <source>
        <dbReference type="EMBL" id="RIJ34227.1"/>
    </source>
</evidence>
<feature type="transmembrane region" description="Helical" evidence="4">
    <location>
        <begin position="282"/>
        <end position="304"/>
    </location>
</feature>
<proteinExistence type="inferred from homology"/>
<dbReference type="InterPro" id="IPR001173">
    <property type="entry name" value="Glyco_trans_2-like"/>
</dbReference>
<comment type="caution">
    <text evidence="6">The sequence shown here is derived from an EMBL/GenBank/DDBJ whole genome shotgun (WGS) entry which is preliminary data.</text>
</comment>
<reference evidence="7" key="1">
    <citation type="submission" date="2018-08" db="EMBL/GenBank/DDBJ databases">
        <title>Mucilaginibacter sp. MYSH2.</title>
        <authorList>
            <person name="Seo T."/>
        </authorList>
    </citation>
    <scope>NUCLEOTIDE SEQUENCE [LARGE SCALE GENOMIC DNA]</scope>
    <source>
        <strain evidence="7">KIRAN</strain>
    </source>
</reference>
<name>A0A399RWL8_9BACT</name>
<organism evidence="6 7">
    <name type="scientific">Pontibacter oryzae</name>
    <dbReference type="NCBI Taxonomy" id="2304593"/>
    <lineage>
        <taxon>Bacteria</taxon>
        <taxon>Pseudomonadati</taxon>
        <taxon>Bacteroidota</taxon>
        <taxon>Cytophagia</taxon>
        <taxon>Cytophagales</taxon>
        <taxon>Hymenobacteraceae</taxon>
        <taxon>Pontibacter</taxon>
    </lineage>
</organism>
<feature type="transmembrane region" description="Helical" evidence="4">
    <location>
        <begin position="340"/>
        <end position="364"/>
    </location>
</feature>
<evidence type="ECO:0000313" key="7">
    <source>
        <dbReference type="Proteomes" id="UP000266005"/>
    </source>
</evidence>